<dbReference type="SUPFAM" id="SSF52091">
    <property type="entry name" value="SpoIIaa-like"/>
    <property type="match status" value="1"/>
</dbReference>
<dbReference type="InterPro" id="IPR011547">
    <property type="entry name" value="SLC26A/SulP_dom"/>
</dbReference>
<keyword evidence="7" id="KW-1185">Reference proteome</keyword>
<dbReference type="AlphaFoldDB" id="A0A1G6W407"/>
<feature type="transmembrane region" description="Helical" evidence="5">
    <location>
        <begin position="179"/>
        <end position="198"/>
    </location>
</feature>
<feature type="transmembrane region" description="Helical" evidence="5">
    <location>
        <begin position="321"/>
        <end position="341"/>
    </location>
</feature>
<accession>A0A1G6W407</accession>
<name>A0A1G6W407_9ACTN</name>
<dbReference type="PANTHER" id="PTHR11814">
    <property type="entry name" value="SULFATE TRANSPORTER"/>
    <property type="match status" value="1"/>
</dbReference>
<dbReference type="InterPro" id="IPR001902">
    <property type="entry name" value="SLC26A/SulP_fam"/>
</dbReference>
<feature type="transmembrane region" description="Helical" evidence="5">
    <location>
        <begin position="375"/>
        <end position="408"/>
    </location>
</feature>
<proteinExistence type="predicted"/>
<dbReference type="InterPro" id="IPR036513">
    <property type="entry name" value="STAS_dom_sf"/>
</dbReference>
<gene>
    <name evidence="6" type="ORF">SAMN05421872_109159</name>
</gene>
<dbReference type="Pfam" id="PF00916">
    <property type="entry name" value="Sulfate_transp"/>
    <property type="match status" value="1"/>
</dbReference>
<dbReference type="RefSeq" id="WP_211753029.1">
    <property type="nucleotide sequence ID" value="NZ_FMZM01000009.1"/>
</dbReference>
<dbReference type="PROSITE" id="PS50801">
    <property type="entry name" value="STAS"/>
    <property type="match status" value="1"/>
</dbReference>
<dbReference type="CDD" id="cd07042">
    <property type="entry name" value="STAS_SulP_like_sulfate_transporter"/>
    <property type="match status" value="1"/>
</dbReference>
<evidence type="ECO:0000256" key="4">
    <source>
        <dbReference type="ARBA" id="ARBA00023136"/>
    </source>
</evidence>
<evidence type="ECO:0000256" key="1">
    <source>
        <dbReference type="ARBA" id="ARBA00004141"/>
    </source>
</evidence>
<dbReference type="EMBL" id="FMZM01000009">
    <property type="protein sequence ID" value="SDD60453.1"/>
    <property type="molecule type" value="Genomic_DNA"/>
</dbReference>
<dbReference type="STRING" id="1045774.SAMN05421872_109159"/>
<evidence type="ECO:0000256" key="2">
    <source>
        <dbReference type="ARBA" id="ARBA00022692"/>
    </source>
</evidence>
<feature type="transmembrane region" description="Helical" evidence="5">
    <location>
        <begin position="48"/>
        <end position="66"/>
    </location>
</feature>
<dbReference type="GO" id="GO:0016020">
    <property type="term" value="C:membrane"/>
    <property type="evidence" value="ECO:0007669"/>
    <property type="project" value="UniProtKB-SubCell"/>
</dbReference>
<protein>
    <submittedName>
        <fullName evidence="6">Sulfate permease, MFS superfamily</fullName>
    </submittedName>
</protein>
<dbReference type="Proteomes" id="UP000199034">
    <property type="component" value="Unassembled WGS sequence"/>
</dbReference>
<keyword evidence="4 5" id="KW-0472">Membrane</keyword>
<keyword evidence="3 5" id="KW-1133">Transmembrane helix</keyword>
<evidence type="ECO:0000256" key="3">
    <source>
        <dbReference type="ARBA" id="ARBA00022989"/>
    </source>
</evidence>
<feature type="transmembrane region" description="Helical" evidence="5">
    <location>
        <begin position="21"/>
        <end position="42"/>
    </location>
</feature>
<comment type="subcellular location">
    <subcellularLocation>
        <location evidence="1">Membrane</location>
        <topology evidence="1">Multi-pass membrane protein</topology>
    </subcellularLocation>
</comment>
<evidence type="ECO:0000313" key="7">
    <source>
        <dbReference type="Proteomes" id="UP000199034"/>
    </source>
</evidence>
<reference evidence="6 7" key="1">
    <citation type="submission" date="2016-10" db="EMBL/GenBank/DDBJ databases">
        <authorList>
            <person name="de Groot N.N."/>
        </authorList>
    </citation>
    <scope>NUCLEOTIDE SEQUENCE [LARGE SCALE GENOMIC DNA]</scope>
    <source>
        <strain evidence="6 7">CGMCC 4.6858</strain>
    </source>
</reference>
<keyword evidence="2 5" id="KW-0812">Transmembrane</keyword>
<evidence type="ECO:0000256" key="5">
    <source>
        <dbReference type="SAM" id="Phobius"/>
    </source>
</evidence>
<organism evidence="6 7">
    <name type="scientific">Nocardioides lianchengensis</name>
    <dbReference type="NCBI Taxonomy" id="1045774"/>
    <lineage>
        <taxon>Bacteria</taxon>
        <taxon>Bacillati</taxon>
        <taxon>Actinomycetota</taxon>
        <taxon>Actinomycetes</taxon>
        <taxon>Propionibacteriales</taxon>
        <taxon>Nocardioidaceae</taxon>
        <taxon>Nocardioides</taxon>
    </lineage>
</organism>
<dbReference type="GO" id="GO:0055085">
    <property type="term" value="P:transmembrane transport"/>
    <property type="evidence" value="ECO:0007669"/>
    <property type="project" value="InterPro"/>
</dbReference>
<dbReference type="Pfam" id="PF01740">
    <property type="entry name" value="STAS"/>
    <property type="match status" value="1"/>
</dbReference>
<dbReference type="InterPro" id="IPR002645">
    <property type="entry name" value="STAS_dom"/>
</dbReference>
<sequence>MIPHLAPTLRGYQRGWLRPDILAGLAAGTVVVPQAMAYATIAGLPVEVGLYTCLAPMVAYALVGGARAVSVSTTSTIAVLVATTLAGLEIGDQDELLGAAFTLTFLVGLCLLAMRLFRLGSLVESISPATLTGVRIGVGLTVAASQLPALLGVAADPDGGGFFATVADAIGRVPDADPATVLVSAAAVGVLLVLRRWAPQVPGPLVVVAGAVVLVATTDVERTVGLIDPVPSGLPGLSLPVPGDAVDLLPGALAIAVMAFLETVLVARTNRRRDEPPIDTDQELLATGIASLAGGLTQTLPPAGGFSQSAVNLRSGARTQLSTVVTAALALLVALLLAPVLDDLPRAVLAAMVLVAILGLLDPRELVVYARIDRAELWVALVVAALGLTGGMLLGVAVGVALTLVLVVRSVNQPRVAPSYDGPPDALSLRLTGGLYTGNARSTHDEALRLVRAADPARVVLDAAAVTRVTIPLIDTVRALRDELAGDGIALTLTGLRPEVLEVLRRSDWFVGAEQAGLLGAR</sequence>
<feature type="transmembrane region" description="Helical" evidence="5">
    <location>
        <begin position="347"/>
        <end position="363"/>
    </location>
</feature>
<dbReference type="Gene3D" id="3.30.750.24">
    <property type="entry name" value="STAS domain"/>
    <property type="match status" value="1"/>
</dbReference>
<feature type="transmembrane region" description="Helical" evidence="5">
    <location>
        <begin position="73"/>
        <end position="90"/>
    </location>
</feature>
<evidence type="ECO:0000313" key="6">
    <source>
        <dbReference type="EMBL" id="SDD60453.1"/>
    </source>
</evidence>
<feature type="transmembrane region" description="Helical" evidence="5">
    <location>
        <begin position="248"/>
        <end position="267"/>
    </location>
</feature>
<feature type="transmembrane region" description="Helical" evidence="5">
    <location>
        <begin position="96"/>
        <end position="117"/>
    </location>
</feature>